<dbReference type="AlphaFoldDB" id="A0AAW2GRD0"/>
<dbReference type="PANTHER" id="PTHR46559:SF3">
    <property type="entry name" value="TYROSINE-PROTEIN PHOSPHATASE NON-RECEPTOR TYPE"/>
    <property type="match status" value="1"/>
</dbReference>
<dbReference type="GO" id="GO:0030971">
    <property type="term" value="F:receptor tyrosine kinase binding"/>
    <property type="evidence" value="ECO:0007669"/>
    <property type="project" value="TreeGrafter"/>
</dbReference>
<protein>
    <submittedName>
        <fullName evidence="2">Uncharacterized protein</fullName>
    </submittedName>
</protein>
<dbReference type="GO" id="GO:0004726">
    <property type="term" value="F:non-membrane spanning protein tyrosine phosphatase activity"/>
    <property type="evidence" value="ECO:0007669"/>
    <property type="project" value="TreeGrafter"/>
</dbReference>
<dbReference type="GO" id="GO:0005737">
    <property type="term" value="C:cytoplasm"/>
    <property type="evidence" value="ECO:0007669"/>
    <property type="project" value="TreeGrafter"/>
</dbReference>
<feature type="compositionally biased region" description="Low complexity" evidence="1">
    <location>
        <begin position="48"/>
        <end position="99"/>
    </location>
</feature>
<feature type="region of interest" description="Disordered" evidence="1">
    <location>
        <begin position="48"/>
        <end position="106"/>
    </location>
</feature>
<evidence type="ECO:0000313" key="3">
    <source>
        <dbReference type="Proteomes" id="UP001430953"/>
    </source>
</evidence>
<gene>
    <name evidence="2" type="ORF">PUN28_001802</name>
</gene>
<sequence>MVQTEAQYKFVYLAVLHYIETVSQRMQAEQKSLQLGREYTNIRYKSETCASTNSSSNSSTNTSTNVSINASTNASTNAIMGETSTPSCTPTIPPTSASTHHNLRLK</sequence>
<dbReference type="Proteomes" id="UP001430953">
    <property type="component" value="Unassembled WGS sequence"/>
</dbReference>
<name>A0AAW2GRD0_9HYME</name>
<comment type="caution">
    <text evidence="2">The sequence shown here is derived from an EMBL/GenBank/DDBJ whole genome shotgun (WGS) entry which is preliminary data.</text>
</comment>
<organism evidence="2 3">
    <name type="scientific">Cardiocondyla obscurior</name>
    <dbReference type="NCBI Taxonomy" id="286306"/>
    <lineage>
        <taxon>Eukaryota</taxon>
        <taxon>Metazoa</taxon>
        <taxon>Ecdysozoa</taxon>
        <taxon>Arthropoda</taxon>
        <taxon>Hexapoda</taxon>
        <taxon>Insecta</taxon>
        <taxon>Pterygota</taxon>
        <taxon>Neoptera</taxon>
        <taxon>Endopterygota</taxon>
        <taxon>Hymenoptera</taxon>
        <taxon>Apocrita</taxon>
        <taxon>Aculeata</taxon>
        <taxon>Formicoidea</taxon>
        <taxon>Formicidae</taxon>
        <taxon>Myrmicinae</taxon>
        <taxon>Cardiocondyla</taxon>
    </lineage>
</organism>
<keyword evidence="3" id="KW-1185">Reference proteome</keyword>
<proteinExistence type="predicted"/>
<accession>A0AAW2GRD0</accession>
<reference evidence="2 3" key="1">
    <citation type="submission" date="2023-03" db="EMBL/GenBank/DDBJ databases">
        <title>High recombination rates correlate with genetic variation in Cardiocondyla obscurior ants.</title>
        <authorList>
            <person name="Errbii M."/>
        </authorList>
    </citation>
    <scope>NUCLEOTIDE SEQUENCE [LARGE SCALE GENOMIC DNA]</scope>
    <source>
        <strain evidence="2">Alpha-2009</strain>
        <tissue evidence="2">Whole body</tissue>
    </source>
</reference>
<dbReference type="PANTHER" id="PTHR46559">
    <property type="entry name" value="TYROSINE-PROTEIN PHOSPHATASE NON-RECEPTOR TYPE 11"/>
    <property type="match status" value="1"/>
</dbReference>
<dbReference type="EMBL" id="JADYXP020000002">
    <property type="protein sequence ID" value="KAL0129792.1"/>
    <property type="molecule type" value="Genomic_DNA"/>
</dbReference>
<evidence type="ECO:0000313" key="2">
    <source>
        <dbReference type="EMBL" id="KAL0129792.1"/>
    </source>
</evidence>
<dbReference type="GO" id="GO:0050839">
    <property type="term" value="F:cell adhesion molecule binding"/>
    <property type="evidence" value="ECO:0007669"/>
    <property type="project" value="TreeGrafter"/>
</dbReference>
<dbReference type="GO" id="GO:0070374">
    <property type="term" value="P:positive regulation of ERK1 and ERK2 cascade"/>
    <property type="evidence" value="ECO:0007669"/>
    <property type="project" value="TreeGrafter"/>
</dbReference>
<evidence type="ECO:0000256" key="1">
    <source>
        <dbReference type="SAM" id="MobiDB-lite"/>
    </source>
</evidence>